<keyword evidence="1" id="KW-0812">Transmembrane</keyword>
<sequence length="86" mass="9595">MSFCFTVDVFKQITIPSVFIGDKAAKILMEEFSLEKGGHIVILPDFSLPLEYYLIPFLIIVGICLILIAVFMVRISSGLIRCHCGV</sequence>
<evidence type="ECO:0000256" key="1">
    <source>
        <dbReference type="SAM" id="Phobius"/>
    </source>
</evidence>
<reference evidence="2" key="5">
    <citation type="submission" date="2025-09" db="UniProtKB">
        <authorList>
            <consortium name="Ensembl"/>
        </authorList>
    </citation>
    <scope>IDENTIFICATION</scope>
</reference>
<dbReference type="Ensembl" id="ENSCMIT00000024532.1">
    <property type="protein sequence ID" value="ENSCMIP00000024125.1"/>
    <property type="gene ID" value="ENSCMIG00000010727.1"/>
</dbReference>
<evidence type="ECO:0000313" key="3">
    <source>
        <dbReference type="Proteomes" id="UP000314986"/>
    </source>
</evidence>
<reference evidence="3" key="1">
    <citation type="journal article" date="2006" name="Science">
        <title>Ancient noncoding elements conserved in the human genome.</title>
        <authorList>
            <person name="Venkatesh B."/>
            <person name="Kirkness E.F."/>
            <person name="Loh Y.H."/>
            <person name="Halpern A.L."/>
            <person name="Lee A.P."/>
            <person name="Johnson J."/>
            <person name="Dandona N."/>
            <person name="Viswanathan L.D."/>
            <person name="Tay A."/>
            <person name="Venter J.C."/>
            <person name="Strausberg R.L."/>
            <person name="Brenner S."/>
        </authorList>
    </citation>
    <scope>NUCLEOTIDE SEQUENCE [LARGE SCALE GENOMIC DNA]</scope>
</reference>
<organism evidence="2 3">
    <name type="scientific">Callorhinchus milii</name>
    <name type="common">Ghost shark</name>
    <dbReference type="NCBI Taxonomy" id="7868"/>
    <lineage>
        <taxon>Eukaryota</taxon>
        <taxon>Metazoa</taxon>
        <taxon>Chordata</taxon>
        <taxon>Craniata</taxon>
        <taxon>Vertebrata</taxon>
        <taxon>Chondrichthyes</taxon>
        <taxon>Holocephali</taxon>
        <taxon>Chimaeriformes</taxon>
        <taxon>Callorhinchidae</taxon>
        <taxon>Callorhinchus</taxon>
    </lineage>
</organism>
<proteinExistence type="predicted"/>
<dbReference type="STRING" id="7868.ENSCMIP00000024125"/>
<reference evidence="3" key="3">
    <citation type="journal article" date="2014" name="Nature">
        <title>Elephant shark genome provides unique insights into gnathostome evolution.</title>
        <authorList>
            <consortium name="International Elephant Shark Genome Sequencing Consortium"/>
            <person name="Venkatesh B."/>
            <person name="Lee A.P."/>
            <person name="Ravi V."/>
            <person name="Maurya A.K."/>
            <person name="Lian M.M."/>
            <person name="Swann J.B."/>
            <person name="Ohta Y."/>
            <person name="Flajnik M.F."/>
            <person name="Sutoh Y."/>
            <person name="Kasahara M."/>
            <person name="Hoon S."/>
            <person name="Gangu V."/>
            <person name="Roy S.W."/>
            <person name="Irimia M."/>
            <person name="Korzh V."/>
            <person name="Kondrychyn I."/>
            <person name="Lim Z.W."/>
            <person name="Tay B.H."/>
            <person name="Tohari S."/>
            <person name="Kong K.W."/>
            <person name="Ho S."/>
            <person name="Lorente-Galdos B."/>
            <person name="Quilez J."/>
            <person name="Marques-Bonet T."/>
            <person name="Raney B.J."/>
            <person name="Ingham P.W."/>
            <person name="Tay A."/>
            <person name="Hillier L.W."/>
            <person name="Minx P."/>
            <person name="Boehm T."/>
            <person name="Wilson R.K."/>
            <person name="Brenner S."/>
            <person name="Warren W.C."/>
        </authorList>
    </citation>
    <scope>NUCLEOTIDE SEQUENCE [LARGE SCALE GENOMIC DNA]</scope>
</reference>
<keyword evidence="1" id="KW-0472">Membrane</keyword>
<dbReference type="AlphaFoldDB" id="A0A4W3ITY8"/>
<dbReference type="GeneTree" id="ENSGT00940000154942"/>
<keyword evidence="1" id="KW-1133">Transmembrane helix</keyword>
<dbReference type="OMA" id="LVSHAPM"/>
<protein>
    <submittedName>
        <fullName evidence="2">Uncharacterized protein</fullName>
    </submittedName>
</protein>
<evidence type="ECO:0000313" key="2">
    <source>
        <dbReference type="Ensembl" id="ENSCMIP00000024125.1"/>
    </source>
</evidence>
<dbReference type="InParanoid" id="A0A4W3ITY8"/>
<reference evidence="3" key="2">
    <citation type="journal article" date="2007" name="PLoS Biol.">
        <title>Survey sequencing and comparative analysis of the elephant shark (Callorhinchus milii) genome.</title>
        <authorList>
            <person name="Venkatesh B."/>
            <person name="Kirkness E.F."/>
            <person name="Loh Y.H."/>
            <person name="Halpern A.L."/>
            <person name="Lee A.P."/>
            <person name="Johnson J."/>
            <person name="Dandona N."/>
            <person name="Viswanathan L.D."/>
            <person name="Tay A."/>
            <person name="Venter J.C."/>
            <person name="Strausberg R.L."/>
            <person name="Brenner S."/>
        </authorList>
    </citation>
    <scope>NUCLEOTIDE SEQUENCE [LARGE SCALE GENOMIC DNA]</scope>
</reference>
<name>A0A4W3ITY8_CALMI</name>
<keyword evidence="3" id="KW-1185">Reference proteome</keyword>
<feature type="transmembrane region" description="Helical" evidence="1">
    <location>
        <begin position="53"/>
        <end position="73"/>
    </location>
</feature>
<reference evidence="2" key="4">
    <citation type="submission" date="2025-08" db="UniProtKB">
        <authorList>
            <consortium name="Ensembl"/>
        </authorList>
    </citation>
    <scope>IDENTIFICATION</scope>
</reference>
<dbReference type="Proteomes" id="UP000314986">
    <property type="component" value="Unassembled WGS sequence"/>
</dbReference>
<accession>A0A4W3ITY8</accession>